<protein>
    <submittedName>
        <fullName evidence="1">Uncharacterized protein</fullName>
    </submittedName>
</protein>
<dbReference type="EnsemblPlants" id="AVESA.00010b.r2.7AG1246060.1">
    <property type="protein sequence ID" value="AVESA.00010b.r2.7AG1246060.1.CDS"/>
    <property type="gene ID" value="AVESA.00010b.r2.7AG1246060"/>
</dbReference>
<accession>A0ACD6A0P2</accession>
<organism evidence="1 2">
    <name type="scientific">Avena sativa</name>
    <name type="common">Oat</name>
    <dbReference type="NCBI Taxonomy" id="4498"/>
    <lineage>
        <taxon>Eukaryota</taxon>
        <taxon>Viridiplantae</taxon>
        <taxon>Streptophyta</taxon>
        <taxon>Embryophyta</taxon>
        <taxon>Tracheophyta</taxon>
        <taxon>Spermatophyta</taxon>
        <taxon>Magnoliopsida</taxon>
        <taxon>Liliopsida</taxon>
        <taxon>Poales</taxon>
        <taxon>Poaceae</taxon>
        <taxon>BOP clade</taxon>
        <taxon>Pooideae</taxon>
        <taxon>Poodae</taxon>
        <taxon>Poeae</taxon>
        <taxon>Poeae Chloroplast Group 1 (Aveneae type)</taxon>
        <taxon>Aveninae</taxon>
        <taxon>Avena</taxon>
    </lineage>
</organism>
<keyword evidence="2" id="KW-1185">Reference proteome</keyword>
<evidence type="ECO:0000313" key="1">
    <source>
        <dbReference type="EnsemblPlants" id="AVESA.00010b.r2.7AG1246060.1.CDS"/>
    </source>
</evidence>
<dbReference type="Proteomes" id="UP001732700">
    <property type="component" value="Chromosome 7A"/>
</dbReference>
<reference evidence="1" key="2">
    <citation type="submission" date="2025-09" db="UniProtKB">
        <authorList>
            <consortium name="EnsemblPlants"/>
        </authorList>
    </citation>
    <scope>IDENTIFICATION</scope>
</reference>
<name>A0ACD6A0P2_AVESA</name>
<reference evidence="1" key="1">
    <citation type="submission" date="2021-05" db="EMBL/GenBank/DDBJ databases">
        <authorList>
            <person name="Scholz U."/>
            <person name="Mascher M."/>
            <person name="Fiebig A."/>
        </authorList>
    </citation>
    <scope>NUCLEOTIDE SEQUENCE [LARGE SCALE GENOMIC DNA]</scope>
</reference>
<evidence type="ECO:0000313" key="2">
    <source>
        <dbReference type="Proteomes" id="UP001732700"/>
    </source>
</evidence>
<proteinExistence type="predicted"/>
<sequence length="483" mass="52874">MEVGDVLDEVKRQLKLGLPIAFTNTLNSSILFVSLMFVGHLSDSEHIFAGTALATSFANVTGFSMMIGLSSALDTFCGQAFGAKEEASVGVHMQRAMLVLITICVPVSVVWNFTEPILILIRQNRDVSAVAGSYIRWMIPALFGCALVQCQTRFLNNQRVVIPLILSSLMCSVLNVPLCWLLVFKSPFANKGAAMAIAISYWFNAIFLALYIEFSPTCKATWKGFSRDAFHHVPQFLKLAASSALMICLRFWTLELLVLLSGILPNPKLETSAFSITRNTSAIVTMISVGLSTSVSIRVSNELGAGRPKEARKVISIAFFIATSEGLSISLLLVLLRNVWGKVYSNETEVVKYVANMLPLVAIGHLFDSTQCLFSGTLRGCGLQKTGAIIIIGTMYMIGVPLSVVLGFVVHLRAKGFWIGFIIALCVQDLIFGMVCLSINWESLAAKAKERVYISITQKENISDREDQTVIAQLEGVRSMVLE</sequence>